<dbReference type="Pfam" id="PF02616">
    <property type="entry name" value="SMC_ScpA"/>
    <property type="match status" value="1"/>
</dbReference>
<dbReference type="Gene3D" id="6.10.250.2410">
    <property type="match status" value="1"/>
</dbReference>
<evidence type="ECO:0000313" key="2">
    <source>
        <dbReference type="EMBL" id="ADD93670.1"/>
    </source>
</evidence>
<accession>D6PD69</accession>
<proteinExistence type="predicted"/>
<dbReference type="PANTHER" id="PTHR33969:SF2">
    <property type="entry name" value="SEGREGATION AND CONDENSATION PROTEIN A"/>
    <property type="match status" value="1"/>
</dbReference>
<sequence>MTEEFVAYLEVLEELAIDQVGEFVELASVLLEIKARALVPRPEEQEEVVEPVREDLVEKLLEYKQFRDAAVLLEDRAREWESRFIRSHTEELPRKGPPATIHFADAQVWDLVGAFTRVLERQERRKPRQIIQDDTPIEVHIERIEQELKDKGKVAFTSFFDDDMPRMRVVGIFLAALELVRRGTLITRQEQLFDEIWLEYRLPTESASEGLS</sequence>
<evidence type="ECO:0000256" key="1">
    <source>
        <dbReference type="ARBA" id="ARBA00044777"/>
    </source>
</evidence>
<dbReference type="AlphaFoldDB" id="D6PD69"/>
<name>D6PD69_9BACT</name>
<reference evidence="2" key="1">
    <citation type="journal article" date="2010" name="ISME J.">
        <title>Metagenome of the Mediterranean deep chlorophyll maximum studied by direct and fosmid library 454 pyrosequencing.</title>
        <authorList>
            <person name="Ghai R."/>
            <person name="Martin-Cuadrado A.B."/>
            <person name="Molto A.G."/>
            <person name="Heredia I.G."/>
            <person name="Cabrera R."/>
            <person name="Martin J."/>
            <person name="Verdu M."/>
            <person name="Deschamps P."/>
            <person name="Moreira D."/>
            <person name="Lopez-Garcia P."/>
            <person name="Mira A."/>
            <person name="Rodriguez-Valera F."/>
        </authorList>
    </citation>
    <scope>NUCLEOTIDE SEQUENCE</scope>
</reference>
<dbReference type="EMBL" id="GU942992">
    <property type="protein sequence ID" value="ADD93670.1"/>
    <property type="molecule type" value="Genomic_DNA"/>
</dbReference>
<organism evidence="2">
    <name type="scientific">uncultured marine bacterium MedDCM-OCT-S04-C7</name>
    <dbReference type="NCBI Taxonomy" id="743059"/>
    <lineage>
        <taxon>Bacteria</taxon>
        <taxon>environmental samples</taxon>
    </lineage>
</organism>
<protein>
    <recommendedName>
        <fullName evidence="1">Segregation and condensation protein A</fullName>
    </recommendedName>
</protein>
<dbReference type="InterPro" id="IPR003768">
    <property type="entry name" value="ScpA"/>
</dbReference>
<dbReference type="PANTHER" id="PTHR33969">
    <property type="entry name" value="SEGREGATION AND CONDENSATION PROTEIN A"/>
    <property type="match status" value="1"/>
</dbReference>